<evidence type="ECO:0000313" key="2">
    <source>
        <dbReference type="EMBL" id="CUN56533.1"/>
    </source>
</evidence>
<dbReference type="Proteomes" id="UP000310032">
    <property type="component" value="Unassembled WGS sequence"/>
</dbReference>
<protein>
    <submittedName>
        <fullName evidence="4">Major capsid protein E</fullName>
    </submittedName>
</protein>
<dbReference type="RefSeq" id="WP_057316565.1">
    <property type="nucleotide sequence ID" value="NZ_CYYK01000002.1"/>
</dbReference>
<feature type="compositionally biased region" description="Acidic residues" evidence="1">
    <location>
        <begin position="380"/>
        <end position="394"/>
    </location>
</feature>
<evidence type="ECO:0000313" key="7">
    <source>
        <dbReference type="Proteomes" id="UP000432516"/>
    </source>
</evidence>
<name>A0A173XYV6_PARDI</name>
<reference evidence="2 5" key="1">
    <citation type="submission" date="2015-09" db="EMBL/GenBank/DDBJ databases">
        <authorList>
            <consortium name="Pathogen Informatics"/>
        </authorList>
    </citation>
    <scope>NUCLEOTIDE SEQUENCE [LARGE SCALE GENOMIC DNA]</scope>
    <source>
        <strain evidence="2 5">2789STDY5608822</strain>
    </source>
</reference>
<dbReference type="EMBL" id="CYYK01000002">
    <property type="protein sequence ID" value="CUN56533.1"/>
    <property type="molecule type" value="Genomic_DNA"/>
</dbReference>
<dbReference type="InterPro" id="IPR005564">
    <property type="entry name" value="Major_capsid_GpE"/>
</dbReference>
<feature type="region of interest" description="Disordered" evidence="1">
    <location>
        <begin position="360"/>
        <end position="394"/>
    </location>
</feature>
<sequence length="394" mass="44232">MERSLIKQVNKKNMAARLNTRHVKPVVFPNFFGVKRKTSLKWETLTGEKGAPVMADVISFDASAPQKTREVISKLSGDIPKTAVKRGMNESDYNEYKQLERDAQGDADQLALLNLGFKDQDFVYNSVRARFEWWCMQLMSRAGFHLSAKNNGGVVTAEFVGCGMPKKNQRKSTTDWSNATTANGLQDIEDTVVAASAEGVTIRYVVMHVADFSLLKKQKSTFDTLKAWVNSSSKILVTKNLINEYLAEQEIPVKIITVNPAVRIEDSAHRRKTINPWERKRVCFLEDLKVGDIQHGPIAAESSATLQKIALMVKQDWILVTKWSELEPFKEWTKAEANAIPVVNDPDAMFIMKVDGKDWNASEDTEGTDDIPATFLGETVEPEDQTIQDTENGE</sequence>
<proteinExistence type="predicted"/>
<evidence type="ECO:0000256" key="1">
    <source>
        <dbReference type="SAM" id="MobiDB-lite"/>
    </source>
</evidence>
<dbReference type="Proteomes" id="UP000095455">
    <property type="component" value="Unassembled WGS sequence"/>
</dbReference>
<dbReference type="EMBL" id="WKNE01000001">
    <property type="protein sequence ID" value="MRZ53282.1"/>
    <property type="molecule type" value="Genomic_DNA"/>
</dbReference>
<evidence type="ECO:0000313" key="4">
    <source>
        <dbReference type="EMBL" id="TGY63790.1"/>
    </source>
</evidence>
<gene>
    <name evidence="4" type="ORF">E5342_00085</name>
    <name evidence="2" type="ORF">ERS852380_00596</name>
    <name evidence="3" type="ORF">GKD68_00745</name>
</gene>
<accession>A0A173XYV6</accession>
<comment type="caution">
    <text evidence="4">The sequence shown here is derived from an EMBL/GenBank/DDBJ whole genome shotgun (WGS) entry which is preliminary data.</text>
</comment>
<evidence type="ECO:0000313" key="6">
    <source>
        <dbReference type="Proteomes" id="UP000310032"/>
    </source>
</evidence>
<reference evidence="3 7" key="2">
    <citation type="journal article" date="2019" name="Nat. Med.">
        <title>A library of human gut bacterial isolates paired with longitudinal multiomics data enables mechanistic microbiome research.</title>
        <authorList>
            <person name="Poyet M."/>
            <person name="Groussin M."/>
            <person name="Gibbons S.M."/>
            <person name="Avila-Pacheco J."/>
            <person name="Jiang X."/>
            <person name="Kearney S.M."/>
            <person name="Perrotta A.R."/>
            <person name="Berdy B."/>
            <person name="Zhao S."/>
            <person name="Lieberman T.D."/>
            <person name="Swanson P.K."/>
            <person name="Smith M."/>
            <person name="Roesemann S."/>
            <person name="Alexander J.E."/>
            <person name="Rich S.A."/>
            <person name="Livny J."/>
            <person name="Vlamakis H."/>
            <person name="Clish C."/>
            <person name="Bullock K."/>
            <person name="Deik A."/>
            <person name="Scott J."/>
            <person name="Pierce K.A."/>
            <person name="Xavier R.J."/>
            <person name="Alm E.J."/>
        </authorList>
    </citation>
    <scope>NUCLEOTIDE SEQUENCE [LARGE SCALE GENOMIC DNA]</scope>
    <source>
        <strain evidence="3 7">BIOML-A2</strain>
    </source>
</reference>
<evidence type="ECO:0000313" key="3">
    <source>
        <dbReference type="EMBL" id="MRZ53282.1"/>
    </source>
</evidence>
<evidence type="ECO:0000313" key="5">
    <source>
        <dbReference type="Proteomes" id="UP000095455"/>
    </source>
</evidence>
<dbReference type="Pfam" id="PF03864">
    <property type="entry name" value="Phage_cap_E"/>
    <property type="match status" value="1"/>
</dbReference>
<dbReference type="EMBL" id="SRYM01000001">
    <property type="protein sequence ID" value="TGY63790.1"/>
    <property type="molecule type" value="Genomic_DNA"/>
</dbReference>
<dbReference type="Proteomes" id="UP000432516">
    <property type="component" value="Unassembled WGS sequence"/>
</dbReference>
<organism evidence="4 6">
    <name type="scientific">Parabacteroides distasonis</name>
    <dbReference type="NCBI Taxonomy" id="823"/>
    <lineage>
        <taxon>Bacteria</taxon>
        <taxon>Pseudomonadati</taxon>
        <taxon>Bacteroidota</taxon>
        <taxon>Bacteroidia</taxon>
        <taxon>Bacteroidales</taxon>
        <taxon>Tannerellaceae</taxon>
        <taxon>Parabacteroides</taxon>
    </lineage>
</organism>
<reference evidence="4 6" key="3">
    <citation type="submission" date="2019-04" db="EMBL/GenBank/DDBJ databases">
        <title>Microbes associate with the intestines of laboratory mice.</title>
        <authorList>
            <person name="Navarre W."/>
            <person name="Wong E."/>
            <person name="Huang K."/>
            <person name="Tropini C."/>
            <person name="Ng K."/>
            <person name="Yu B."/>
        </authorList>
    </citation>
    <scope>NUCLEOTIDE SEQUENCE [LARGE SCALE GENOMIC DNA]</scope>
    <source>
        <strain evidence="4 6">NM39_I3</strain>
    </source>
</reference>
<dbReference type="AlphaFoldDB" id="A0A173XYV6"/>